<evidence type="ECO:0000313" key="4">
    <source>
        <dbReference type="EMBL" id="RXS95621.1"/>
    </source>
</evidence>
<sequence length="231" mass="25534">MKRFVLFSVLGTVLTLVPALRAEEPLPDYTPTSPIKNPLSNHRWEVYGGIAYKPFQAGPGDGHTSTMWGFNGEAARFFNEHWAIAATGRGVYGTAHPDPNSYGFTKPPVTEYMYMGGPEYRYARNEHLNLSLHAFFGAGYNQINGSLRLKSGEYIDPELVGLYKDEPAFVSSFGGAADFAVTNHWAIRLEPEAVLDDFTHSDNTGGMAVHFGASAGVVYRFHTITRKRASY</sequence>
<name>A0A4Q1SEX3_9BACT</name>
<feature type="signal peptide" evidence="2">
    <location>
        <begin position="1"/>
        <end position="22"/>
    </location>
</feature>
<organism evidence="4 5">
    <name type="scientific">Silvibacterium dinghuense</name>
    <dbReference type="NCBI Taxonomy" id="1560006"/>
    <lineage>
        <taxon>Bacteria</taxon>
        <taxon>Pseudomonadati</taxon>
        <taxon>Acidobacteriota</taxon>
        <taxon>Terriglobia</taxon>
        <taxon>Terriglobales</taxon>
        <taxon>Acidobacteriaceae</taxon>
        <taxon>Silvibacterium</taxon>
    </lineage>
</organism>
<comment type="caution">
    <text evidence="4">The sequence shown here is derived from an EMBL/GenBank/DDBJ whole genome shotgun (WGS) entry which is preliminary data.</text>
</comment>
<dbReference type="InterPro" id="IPR011250">
    <property type="entry name" value="OMP/PagP_B-barrel"/>
</dbReference>
<dbReference type="InterPro" id="IPR027385">
    <property type="entry name" value="Beta-barrel_OMP"/>
</dbReference>
<accession>A0A4Q1SEX3</accession>
<evidence type="ECO:0000259" key="3">
    <source>
        <dbReference type="Pfam" id="PF13505"/>
    </source>
</evidence>
<protein>
    <recommendedName>
        <fullName evidence="3">Outer membrane protein beta-barrel domain-containing protein</fullName>
    </recommendedName>
</protein>
<dbReference type="OrthoDB" id="117995at2"/>
<dbReference type="Pfam" id="PF13505">
    <property type="entry name" value="OMP_b-brl"/>
    <property type="match status" value="1"/>
</dbReference>
<dbReference type="SUPFAM" id="SSF56925">
    <property type="entry name" value="OMPA-like"/>
    <property type="match status" value="1"/>
</dbReference>
<keyword evidence="1 2" id="KW-0732">Signal</keyword>
<dbReference type="AlphaFoldDB" id="A0A4Q1SEX3"/>
<feature type="domain" description="Outer membrane protein beta-barrel" evidence="3">
    <location>
        <begin position="42"/>
        <end position="221"/>
    </location>
</feature>
<dbReference type="Proteomes" id="UP000290253">
    <property type="component" value="Unassembled WGS sequence"/>
</dbReference>
<evidence type="ECO:0000256" key="1">
    <source>
        <dbReference type="ARBA" id="ARBA00022729"/>
    </source>
</evidence>
<dbReference type="Gene3D" id="2.40.160.20">
    <property type="match status" value="1"/>
</dbReference>
<proteinExistence type="predicted"/>
<keyword evidence="5" id="KW-1185">Reference proteome</keyword>
<evidence type="ECO:0000256" key="2">
    <source>
        <dbReference type="SAM" id="SignalP"/>
    </source>
</evidence>
<dbReference type="RefSeq" id="WP_129208817.1">
    <property type="nucleotide sequence ID" value="NZ_BMGU01000004.1"/>
</dbReference>
<gene>
    <name evidence="4" type="ORF">ESZ00_13745</name>
</gene>
<reference evidence="4 5" key="1">
    <citation type="journal article" date="2016" name="Int. J. Syst. Evol. Microbiol.">
        <title>Acidipila dinghuensis sp. nov., an acidobacterium isolated from forest soil.</title>
        <authorList>
            <person name="Jiang Y.W."/>
            <person name="Wang J."/>
            <person name="Chen M.H."/>
            <person name="Lv Y.Y."/>
            <person name="Qiu L.H."/>
        </authorList>
    </citation>
    <scope>NUCLEOTIDE SEQUENCE [LARGE SCALE GENOMIC DNA]</scope>
    <source>
        <strain evidence="4 5">DHOF10</strain>
    </source>
</reference>
<evidence type="ECO:0000313" key="5">
    <source>
        <dbReference type="Proteomes" id="UP000290253"/>
    </source>
</evidence>
<dbReference type="EMBL" id="SDMK01000002">
    <property type="protein sequence ID" value="RXS95621.1"/>
    <property type="molecule type" value="Genomic_DNA"/>
</dbReference>
<feature type="chain" id="PRO_5020672212" description="Outer membrane protein beta-barrel domain-containing protein" evidence="2">
    <location>
        <begin position="23"/>
        <end position="231"/>
    </location>
</feature>